<keyword evidence="5 7" id="KW-0418">Kinase</keyword>
<gene>
    <name evidence="7" type="ORF">U27_04307</name>
</gene>
<reference evidence="7" key="1">
    <citation type="journal article" date="2015" name="PeerJ">
        <title>First genomic representation of candidate bacterial phylum KSB3 points to enhanced environmental sensing as a trigger of wastewater bulking.</title>
        <authorList>
            <person name="Sekiguchi Y."/>
            <person name="Ohashi A."/>
            <person name="Parks D.H."/>
            <person name="Yamauchi T."/>
            <person name="Tyson G.W."/>
            <person name="Hugenholtz P."/>
        </authorList>
    </citation>
    <scope>NUCLEOTIDE SEQUENCE [LARGE SCALE GENOMIC DNA]</scope>
</reference>
<dbReference type="eggNOG" id="COG4251">
    <property type="taxonomic scope" value="Bacteria"/>
</dbReference>
<dbReference type="SMART" id="SM00387">
    <property type="entry name" value="HATPase_c"/>
    <property type="match status" value="1"/>
</dbReference>
<dbReference type="PROSITE" id="PS50109">
    <property type="entry name" value="HIS_KIN"/>
    <property type="match status" value="1"/>
</dbReference>
<dbReference type="Proteomes" id="UP000030661">
    <property type="component" value="Unassembled WGS sequence"/>
</dbReference>
<evidence type="ECO:0000256" key="2">
    <source>
        <dbReference type="ARBA" id="ARBA00012438"/>
    </source>
</evidence>
<dbReference type="EMBL" id="DF820465">
    <property type="protein sequence ID" value="GAK57342.1"/>
    <property type="molecule type" value="Genomic_DNA"/>
</dbReference>
<evidence type="ECO:0000259" key="6">
    <source>
        <dbReference type="PROSITE" id="PS50109"/>
    </source>
</evidence>
<dbReference type="InterPro" id="IPR004358">
    <property type="entry name" value="Sig_transdc_His_kin-like_C"/>
</dbReference>
<dbReference type="PANTHER" id="PTHR43304:SF1">
    <property type="entry name" value="PAC DOMAIN-CONTAINING PROTEIN"/>
    <property type="match status" value="1"/>
</dbReference>
<evidence type="ECO:0000256" key="3">
    <source>
        <dbReference type="ARBA" id="ARBA00022553"/>
    </source>
</evidence>
<dbReference type="AlphaFoldDB" id="A0A081BYD7"/>
<dbReference type="GO" id="GO:0004673">
    <property type="term" value="F:protein histidine kinase activity"/>
    <property type="evidence" value="ECO:0007669"/>
    <property type="project" value="UniProtKB-EC"/>
</dbReference>
<dbReference type="EC" id="2.7.13.3" evidence="2"/>
<organism evidence="7">
    <name type="scientific">Vecturithrix granuli</name>
    <dbReference type="NCBI Taxonomy" id="1499967"/>
    <lineage>
        <taxon>Bacteria</taxon>
        <taxon>Candidatus Moduliflexota</taxon>
        <taxon>Candidatus Vecturitrichia</taxon>
        <taxon>Candidatus Vecturitrichales</taxon>
        <taxon>Candidatus Vecturitrichaceae</taxon>
        <taxon>Candidatus Vecturithrix</taxon>
    </lineage>
</organism>
<evidence type="ECO:0000256" key="1">
    <source>
        <dbReference type="ARBA" id="ARBA00000085"/>
    </source>
</evidence>
<evidence type="ECO:0000313" key="7">
    <source>
        <dbReference type="EMBL" id="GAK57342.1"/>
    </source>
</evidence>
<dbReference type="PANTHER" id="PTHR43304">
    <property type="entry name" value="PHYTOCHROME-LIKE PROTEIN CPH1"/>
    <property type="match status" value="1"/>
</dbReference>
<dbReference type="Gene3D" id="3.30.565.10">
    <property type="entry name" value="Histidine kinase-like ATPase, C-terminal domain"/>
    <property type="match status" value="1"/>
</dbReference>
<comment type="catalytic activity">
    <reaction evidence="1">
        <text>ATP + protein L-histidine = ADP + protein N-phospho-L-histidine.</text>
        <dbReference type="EC" id="2.7.13.3"/>
    </reaction>
</comment>
<keyword evidence="3" id="KW-0597">Phosphoprotein</keyword>
<evidence type="ECO:0000256" key="5">
    <source>
        <dbReference type="ARBA" id="ARBA00022777"/>
    </source>
</evidence>
<feature type="domain" description="Histidine kinase" evidence="6">
    <location>
        <begin position="1"/>
        <end position="92"/>
    </location>
</feature>
<evidence type="ECO:0000256" key="4">
    <source>
        <dbReference type="ARBA" id="ARBA00022679"/>
    </source>
</evidence>
<dbReference type="InterPro" id="IPR003594">
    <property type="entry name" value="HATPase_dom"/>
</dbReference>
<keyword evidence="8" id="KW-1185">Reference proteome</keyword>
<dbReference type="InterPro" id="IPR052162">
    <property type="entry name" value="Sensor_kinase/Photoreceptor"/>
</dbReference>
<sequence length="93" mass="10605">MDKPDDFITVGCHEDDVVWIFSVADNGPGIDRKYYEKICQIFQTLTPRDDYKSEGIGLAIVKKIVELHGRKIWLESTPGKGSSFFFTLPRNLP</sequence>
<dbReference type="HOGENOM" id="CLU_2393824_0_0_0"/>
<dbReference type="STRING" id="1499967.U27_04307"/>
<dbReference type="InterPro" id="IPR005467">
    <property type="entry name" value="His_kinase_dom"/>
</dbReference>
<evidence type="ECO:0000313" key="8">
    <source>
        <dbReference type="Proteomes" id="UP000030661"/>
    </source>
</evidence>
<keyword evidence="4" id="KW-0808">Transferase</keyword>
<protein>
    <recommendedName>
        <fullName evidence="2">histidine kinase</fullName>
        <ecNumber evidence="2">2.7.13.3</ecNumber>
    </recommendedName>
</protein>
<dbReference type="Pfam" id="PF02518">
    <property type="entry name" value="HATPase_c"/>
    <property type="match status" value="1"/>
</dbReference>
<proteinExistence type="predicted"/>
<name>A0A081BYD7_VECG1</name>
<dbReference type="PRINTS" id="PR00344">
    <property type="entry name" value="BCTRLSENSOR"/>
</dbReference>
<dbReference type="SUPFAM" id="SSF55874">
    <property type="entry name" value="ATPase domain of HSP90 chaperone/DNA topoisomerase II/histidine kinase"/>
    <property type="match status" value="1"/>
</dbReference>
<dbReference type="InterPro" id="IPR036890">
    <property type="entry name" value="HATPase_C_sf"/>
</dbReference>
<accession>A0A081BYD7</accession>